<dbReference type="PANTHER" id="PTHR14190:SF7">
    <property type="entry name" value="VACUOLAR PROTEIN SORTING-ASSOCIATED PROTEIN 52 HOMOLOG"/>
    <property type="match status" value="1"/>
</dbReference>
<accession>A0A830D8M8</accession>
<dbReference type="InterPro" id="IPR007258">
    <property type="entry name" value="Vps52"/>
</dbReference>
<evidence type="ECO:0000313" key="3">
    <source>
        <dbReference type="Proteomes" id="UP000653305"/>
    </source>
</evidence>
<dbReference type="SUPFAM" id="SSF56112">
    <property type="entry name" value="Protein kinase-like (PK-like)"/>
    <property type="match status" value="1"/>
</dbReference>
<comment type="caution">
    <text evidence="2">The sequence shown here is derived from an EMBL/GenBank/DDBJ whole genome shotgun (WGS) entry which is preliminary data.</text>
</comment>
<gene>
    <name evidence="2" type="ORF">PHJA_002637600</name>
</gene>
<dbReference type="EMBL" id="BMAC01000993">
    <property type="protein sequence ID" value="GFQ04935.1"/>
    <property type="molecule type" value="Genomic_DNA"/>
</dbReference>
<reference evidence="2" key="1">
    <citation type="submission" date="2020-07" db="EMBL/GenBank/DDBJ databases">
        <title>Ethylene signaling mediates host invasion by parasitic plants.</title>
        <authorList>
            <person name="Yoshida S."/>
        </authorList>
    </citation>
    <scope>NUCLEOTIDE SEQUENCE</scope>
    <source>
        <strain evidence="2">Okayama</strain>
    </source>
</reference>
<dbReference type="Proteomes" id="UP000653305">
    <property type="component" value="Unassembled WGS sequence"/>
</dbReference>
<dbReference type="PANTHER" id="PTHR14190">
    <property type="entry name" value="SUPPRESSOR OF ACTIN MUTATIONS 2/VACUOLAR PROTEIN SORTING 52"/>
    <property type="match status" value="1"/>
</dbReference>
<evidence type="ECO:0000313" key="2">
    <source>
        <dbReference type="EMBL" id="GFQ04935.1"/>
    </source>
</evidence>
<proteinExistence type="predicted"/>
<dbReference type="GO" id="GO:0032456">
    <property type="term" value="P:endocytic recycling"/>
    <property type="evidence" value="ECO:0007669"/>
    <property type="project" value="TreeGrafter"/>
</dbReference>
<sequence length="223" mass="25588">MLLWLRGLKKASLGPASGIVKYSNKDLQKATCNFTMLISQVAFGPVYKAQMVFGETVAVKVLATNSKQGEKEFQTELVMSRRTMYRFILGKGQNLLKQLQFFRNGEGIRNLVFNVPATDVNISLWPRFKMVFGLHLNSLRNANVRTLWEDDVHLHYVMRRYAEFTSSLIQLNVDHGDGQIWSTRDEGREAVVAVLLSADHRKWSEKPIWMAMNIVVMAARYCR</sequence>
<feature type="domain" description="Vps52 C-terminal" evidence="1">
    <location>
        <begin position="119"/>
        <end position="198"/>
    </location>
</feature>
<dbReference type="GO" id="GO:0042147">
    <property type="term" value="P:retrograde transport, endosome to Golgi"/>
    <property type="evidence" value="ECO:0007669"/>
    <property type="project" value="TreeGrafter"/>
</dbReference>
<dbReference type="InterPro" id="IPR011009">
    <property type="entry name" value="Kinase-like_dom_sf"/>
</dbReference>
<dbReference type="AlphaFoldDB" id="A0A830D8M8"/>
<dbReference type="GO" id="GO:0005829">
    <property type="term" value="C:cytosol"/>
    <property type="evidence" value="ECO:0007669"/>
    <property type="project" value="GOC"/>
</dbReference>
<dbReference type="OrthoDB" id="19482at2759"/>
<dbReference type="Gene3D" id="3.30.200.20">
    <property type="entry name" value="Phosphorylase Kinase, domain 1"/>
    <property type="match status" value="1"/>
</dbReference>
<protein>
    <submittedName>
        <fullName evidence="2">Vacuolar protein sorting-associated protein 52 a</fullName>
    </submittedName>
</protein>
<organism evidence="2 3">
    <name type="scientific">Phtheirospermum japonicum</name>
    <dbReference type="NCBI Taxonomy" id="374723"/>
    <lineage>
        <taxon>Eukaryota</taxon>
        <taxon>Viridiplantae</taxon>
        <taxon>Streptophyta</taxon>
        <taxon>Embryophyta</taxon>
        <taxon>Tracheophyta</taxon>
        <taxon>Spermatophyta</taxon>
        <taxon>Magnoliopsida</taxon>
        <taxon>eudicotyledons</taxon>
        <taxon>Gunneridae</taxon>
        <taxon>Pentapetalae</taxon>
        <taxon>asterids</taxon>
        <taxon>lamiids</taxon>
        <taxon>Lamiales</taxon>
        <taxon>Orobanchaceae</taxon>
        <taxon>Orobanchaceae incertae sedis</taxon>
        <taxon>Phtheirospermum</taxon>
    </lineage>
</organism>
<evidence type="ECO:0000259" key="1">
    <source>
        <dbReference type="Pfam" id="PF20655"/>
    </source>
</evidence>
<dbReference type="Pfam" id="PF20655">
    <property type="entry name" value="Vps52_C"/>
    <property type="match status" value="1"/>
</dbReference>
<keyword evidence="3" id="KW-1185">Reference proteome</keyword>
<dbReference type="InterPro" id="IPR048361">
    <property type="entry name" value="Vps52_C"/>
</dbReference>
<dbReference type="GO" id="GO:0000938">
    <property type="term" value="C:GARP complex"/>
    <property type="evidence" value="ECO:0007669"/>
    <property type="project" value="TreeGrafter"/>
</dbReference>
<dbReference type="GO" id="GO:0006896">
    <property type="term" value="P:Golgi to vacuole transport"/>
    <property type="evidence" value="ECO:0007669"/>
    <property type="project" value="TreeGrafter"/>
</dbReference>
<name>A0A830D8M8_9LAMI</name>
<dbReference type="GO" id="GO:0019905">
    <property type="term" value="F:syntaxin binding"/>
    <property type="evidence" value="ECO:0007669"/>
    <property type="project" value="TreeGrafter"/>
</dbReference>